<gene>
    <name evidence="2" type="ORF">A5892_15145</name>
</gene>
<dbReference type="KEGG" id="haa:A5892_15145"/>
<feature type="transmembrane region" description="Helical" evidence="1">
    <location>
        <begin position="69"/>
        <end position="99"/>
    </location>
</feature>
<evidence type="ECO:0000313" key="2">
    <source>
        <dbReference type="EMBL" id="ANF58639.1"/>
    </source>
</evidence>
<keyword evidence="3" id="KW-1185">Reference proteome</keyword>
<evidence type="ECO:0000256" key="1">
    <source>
        <dbReference type="SAM" id="Phobius"/>
    </source>
</evidence>
<protein>
    <recommendedName>
        <fullName evidence="4">DUF805 domain-containing protein</fullName>
    </recommendedName>
</protein>
<sequence length="114" mass="12681">MTPKSTFKLGLWPFLILNAVVAIAVVATHDTYLDFVQQVWLWLALTPVFCIALTARLRDIGLPGSWSWSLLSTLLMLCFLVEQPFAGAMGLFMWCFAAMTPGQAFEMQPAASEH</sequence>
<reference evidence="2 3" key="1">
    <citation type="submission" date="2016-04" db="EMBL/GenBank/DDBJ databases">
        <title>Complete Genome Sequence of Halotalea alkalilenta IHB B 13600.</title>
        <authorList>
            <person name="Swarnkar M.K."/>
            <person name="Sharma A."/>
            <person name="Kaushal K."/>
            <person name="Soni R."/>
            <person name="Rana S."/>
            <person name="Singh A.K."/>
            <person name="Gulati A."/>
        </authorList>
    </citation>
    <scope>NUCLEOTIDE SEQUENCE [LARGE SCALE GENOMIC DNA]</scope>
    <source>
        <strain evidence="2 3">IHB B 13600</strain>
    </source>
</reference>
<dbReference type="EMBL" id="CP015243">
    <property type="protein sequence ID" value="ANF58639.1"/>
    <property type="molecule type" value="Genomic_DNA"/>
</dbReference>
<keyword evidence="1" id="KW-1133">Transmembrane helix</keyword>
<dbReference type="AlphaFoldDB" id="A0A172YHA5"/>
<name>A0A172YHA5_9GAMM</name>
<feature type="transmembrane region" description="Helical" evidence="1">
    <location>
        <begin position="9"/>
        <end position="27"/>
    </location>
</feature>
<evidence type="ECO:0000313" key="3">
    <source>
        <dbReference type="Proteomes" id="UP000077875"/>
    </source>
</evidence>
<proteinExistence type="predicted"/>
<accession>A0A172YHA5</accession>
<organism evidence="2 3">
    <name type="scientific">Halotalea alkalilenta</name>
    <dbReference type="NCBI Taxonomy" id="376489"/>
    <lineage>
        <taxon>Bacteria</taxon>
        <taxon>Pseudomonadati</taxon>
        <taxon>Pseudomonadota</taxon>
        <taxon>Gammaproteobacteria</taxon>
        <taxon>Oceanospirillales</taxon>
        <taxon>Halomonadaceae</taxon>
        <taxon>Halotalea</taxon>
    </lineage>
</organism>
<evidence type="ECO:0008006" key="4">
    <source>
        <dbReference type="Google" id="ProtNLM"/>
    </source>
</evidence>
<feature type="transmembrane region" description="Helical" evidence="1">
    <location>
        <begin position="39"/>
        <end position="57"/>
    </location>
</feature>
<dbReference type="RefSeq" id="WP_064123501.1">
    <property type="nucleotide sequence ID" value="NZ_CP015243.1"/>
</dbReference>
<dbReference type="Proteomes" id="UP000077875">
    <property type="component" value="Chromosome"/>
</dbReference>
<keyword evidence="1" id="KW-0812">Transmembrane</keyword>
<keyword evidence="1" id="KW-0472">Membrane</keyword>